<dbReference type="Gene3D" id="2.170.130.10">
    <property type="entry name" value="TonB-dependent receptor, plug domain"/>
    <property type="match status" value="1"/>
</dbReference>
<comment type="caution">
    <text evidence="9">The sequence shown here is derived from an EMBL/GenBank/DDBJ whole genome shotgun (WGS) entry which is preliminary data.</text>
</comment>
<proteinExistence type="inferred from homology"/>
<dbReference type="Pfam" id="PF13715">
    <property type="entry name" value="CarbopepD_reg_2"/>
    <property type="match status" value="1"/>
</dbReference>
<dbReference type="Pfam" id="PF07715">
    <property type="entry name" value="Plug"/>
    <property type="match status" value="1"/>
</dbReference>
<dbReference type="SUPFAM" id="SSF56935">
    <property type="entry name" value="Porins"/>
    <property type="match status" value="1"/>
</dbReference>
<name>A0A2P8FWG3_9BACT</name>
<dbReference type="NCBIfam" id="TIGR04056">
    <property type="entry name" value="OMP_RagA_SusC"/>
    <property type="match status" value="1"/>
</dbReference>
<dbReference type="InterPro" id="IPR039426">
    <property type="entry name" value="TonB-dep_rcpt-like"/>
</dbReference>
<evidence type="ECO:0000313" key="9">
    <source>
        <dbReference type="EMBL" id="PSL26059.1"/>
    </source>
</evidence>
<keyword evidence="10" id="KW-1185">Reference proteome</keyword>
<feature type="domain" description="TonB-dependent receptor plug" evidence="8">
    <location>
        <begin position="235"/>
        <end position="353"/>
    </location>
</feature>
<comment type="subcellular location">
    <subcellularLocation>
        <location evidence="1 7">Cell outer membrane</location>
        <topology evidence="1 7">Multi-pass membrane protein</topology>
    </subcellularLocation>
</comment>
<dbReference type="EMBL" id="PYAS01000010">
    <property type="protein sequence ID" value="PSL26059.1"/>
    <property type="molecule type" value="Genomic_DNA"/>
</dbReference>
<evidence type="ECO:0000256" key="7">
    <source>
        <dbReference type="PROSITE-ProRule" id="PRU01360"/>
    </source>
</evidence>
<dbReference type="Proteomes" id="UP000241964">
    <property type="component" value="Unassembled WGS sequence"/>
</dbReference>
<dbReference type="PROSITE" id="PS52016">
    <property type="entry name" value="TONB_DEPENDENT_REC_3"/>
    <property type="match status" value="1"/>
</dbReference>
<dbReference type="InterPro" id="IPR037066">
    <property type="entry name" value="Plug_dom_sf"/>
</dbReference>
<evidence type="ECO:0000256" key="2">
    <source>
        <dbReference type="ARBA" id="ARBA00022448"/>
    </source>
</evidence>
<comment type="similarity">
    <text evidence="7">Belongs to the TonB-dependent receptor family.</text>
</comment>
<dbReference type="InterPro" id="IPR008969">
    <property type="entry name" value="CarboxyPept-like_regulatory"/>
</dbReference>
<dbReference type="Gene3D" id="2.40.170.20">
    <property type="entry name" value="TonB-dependent receptor, beta-barrel domain"/>
    <property type="match status" value="1"/>
</dbReference>
<sequence length="1165" mass="127736">MPGNLHFKTIVWDTMKLSLLQLCIIVVFSNTTFSHYRLLGQDLLEKRITLKMEDKSLKSVLLSIERNSEVKFIYNPTEIRSATRVTFQASNEPLADALVRLLRPLSIRYEVAGKQVMLFRAEKSSSVTLPESGREEIAREALALIRGKVTDEKGDGLPGVSVVVKGTSRGTTTNSAGQYELELGQGESMLIFSFVGYLSQEIQVGTRSELNVAMKVDTKALDEVVVVGYGEMKRADLTTAQTSVSSKDIARTTNTTLEQAIQGRAAGVYITQNSGQPGGGISVNIRGINSISGSNEPLYVVDGVQIQGQSVSFGAQSSSNPLAGLNPADIESVEVLQGPSATAIYGSRATNGVLLITTKRGKSGDTKIAYGYQFSLQTPPKPLKVMDLQQYAQMVGEYHQLAGGETPEEFLDPSLLGKGTDWQKELFKNAPMHKHQLSLSGGNDRTTYYLSGEYLKQDGVALGSGFNRYGFRLNLDNKPREWASIGANLSFNQTNDNLTTSQENIISNALQLTPQVPVRNIDGSWGGGDENNGANIFAPVNPIAIANLTTNKLVRRQLLGGLNIGVRLAKGLQFRTSFNTNLGFSNSSYYIPTYKIGWAQNVTASYTNGSGVNTYWNWNQLLEYNRQFGRHNVSVMLSHESQESTWKNLAGGRTGFLTNDILDLAAGDALTASNSGGSGEWAMESYLGRLNYNFADRYILMGTIRRDGSANFGADNKWGFFPSVSAAWRVSQEPFFHVPAISELKLRFETGITGNQGSGGIYSPMGTGTTPTTTGFLPTKYANDGLKWEETKTNNFGINLALFQNRIQFEFDYYIKNTDNLLMEKPLPWYMGTNGVGAVGAPTVNIGALQNKGWGFTINTVNVNRGGFKWESNLNISSFKTKIKSFYSDAAFVDRTSWWLADWTQRSEVGKAPWLFRGYMEEGLFQSVEEIEKSALPVDNNGVKLPINENNIWVGDVKFKDVNGDGIINENDQTVIGNPWPKLFAGFTNTFSYKGFDLSILLTSTYGNDVYNFLGKLNTNASNINLSRNLLVHAMDYAKPVKNTDGTVTLSNPGTDVARISNGPNGNFVRHTDKWVEDGSFIRLKNISLTYNLPVSLVSRQKIIRGARLSVGAQNVATLTGYSGFDPEVGAYVSRDASAANQAVGLDYGRYPLTPVYTFSLGLDF</sequence>
<dbReference type="NCBIfam" id="TIGR04057">
    <property type="entry name" value="SusC_RagA_signa"/>
    <property type="match status" value="1"/>
</dbReference>
<evidence type="ECO:0000256" key="1">
    <source>
        <dbReference type="ARBA" id="ARBA00004571"/>
    </source>
</evidence>
<keyword evidence="3 7" id="KW-1134">Transmembrane beta strand</keyword>
<dbReference type="InterPro" id="IPR023997">
    <property type="entry name" value="TonB-dep_OMP_SusC/RagA_CS"/>
</dbReference>
<organism evidence="9 10">
    <name type="scientific">Dyadobacter jiangsuensis</name>
    <dbReference type="NCBI Taxonomy" id="1591085"/>
    <lineage>
        <taxon>Bacteria</taxon>
        <taxon>Pseudomonadati</taxon>
        <taxon>Bacteroidota</taxon>
        <taxon>Cytophagia</taxon>
        <taxon>Cytophagales</taxon>
        <taxon>Spirosomataceae</taxon>
        <taxon>Dyadobacter</taxon>
    </lineage>
</organism>
<dbReference type="Gene3D" id="2.60.40.1120">
    <property type="entry name" value="Carboxypeptidase-like, regulatory domain"/>
    <property type="match status" value="1"/>
</dbReference>
<dbReference type="SUPFAM" id="SSF49464">
    <property type="entry name" value="Carboxypeptidase regulatory domain-like"/>
    <property type="match status" value="1"/>
</dbReference>
<dbReference type="RefSeq" id="WP_229211066.1">
    <property type="nucleotide sequence ID" value="NZ_PYAS01000010.1"/>
</dbReference>
<evidence type="ECO:0000256" key="5">
    <source>
        <dbReference type="ARBA" id="ARBA00023136"/>
    </source>
</evidence>
<dbReference type="AlphaFoldDB" id="A0A2P8FWG3"/>
<evidence type="ECO:0000259" key="8">
    <source>
        <dbReference type="Pfam" id="PF07715"/>
    </source>
</evidence>
<evidence type="ECO:0000313" key="10">
    <source>
        <dbReference type="Proteomes" id="UP000241964"/>
    </source>
</evidence>
<reference evidence="9 10" key="1">
    <citation type="submission" date="2018-03" db="EMBL/GenBank/DDBJ databases">
        <title>Genomic Encyclopedia of Archaeal and Bacterial Type Strains, Phase II (KMG-II): from individual species to whole genera.</title>
        <authorList>
            <person name="Goeker M."/>
        </authorList>
    </citation>
    <scope>NUCLEOTIDE SEQUENCE [LARGE SCALE GENOMIC DNA]</scope>
    <source>
        <strain evidence="9 10">DSM 29057</strain>
    </source>
</reference>
<protein>
    <submittedName>
        <fullName evidence="9">TonB-linked SusC/RagA family outer membrane protein</fullName>
    </submittedName>
</protein>
<dbReference type="InterPro" id="IPR023996">
    <property type="entry name" value="TonB-dep_OMP_SusC/RagA"/>
</dbReference>
<dbReference type="InterPro" id="IPR012910">
    <property type="entry name" value="Plug_dom"/>
</dbReference>
<keyword evidence="5 7" id="KW-0472">Membrane</keyword>
<evidence type="ECO:0000256" key="3">
    <source>
        <dbReference type="ARBA" id="ARBA00022452"/>
    </source>
</evidence>
<dbReference type="InterPro" id="IPR036942">
    <property type="entry name" value="Beta-barrel_TonB_sf"/>
</dbReference>
<gene>
    <name evidence="9" type="ORF">CLV60_11037</name>
</gene>
<evidence type="ECO:0000256" key="4">
    <source>
        <dbReference type="ARBA" id="ARBA00022692"/>
    </source>
</evidence>
<keyword evidence="6 7" id="KW-0998">Cell outer membrane</keyword>
<keyword evidence="4 7" id="KW-0812">Transmembrane</keyword>
<evidence type="ECO:0000256" key="6">
    <source>
        <dbReference type="ARBA" id="ARBA00023237"/>
    </source>
</evidence>
<dbReference type="GO" id="GO:0009279">
    <property type="term" value="C:cell outer membrane"/>
    <property type="evidence" value="ECO:0007669"/>
    <property type="project" value="UniProtKB-SubCell"/>
</dbReference>
<keyword evidence="2 7" id="KW-0813">Transport</keyword>
<accession>A0A2P8FWG3</accession>